<dbReference type="GO" id="GO:0015250">
    <property type="term" value="F:water channel activity"/>
    <property type="evidence" value="ECO:0007669"/>
    <property type="project" value="TreeGrafter"/>
</dbReference>
<dbReference type="InterPro" id="IPR000425">
    <property type="entry name" value="MIP"/>
</dbReference>
<keyword evidence="3 9" id="KW-0813">Transport</keyword>
<dbReference type="PANTHER" id="PTHR43829">
    <property type="entry name" value="AQUAPORIN OR AQUAGLYCEROPORIN RELATED"/>
    <property type="match status" value="1"/>
</dbReference>
<keyword evidence="7 11" id="KW-0472">Membrane</keyword>
<dbReference type="Pfam" id="PF00230">
    <property type="entry name" value="MIP"/>
    <property type="match status" value="1"/>
</dbReference>
<feature type="transmembrane region" description="Helical" evidence="11">
    <location>
        <begin position="93"/>
        <end position="110"/>
    </location>
</feature>
<comment type="catalytic activity">
    <reaction evidence="8">
        <text>H2O(in) = H2O(out)</text>
        <dbReference type="Rhea" id="RHEA:29667"/>
        <dbReference type="ChEBI" id="CHEBI:15377"/>
    </reaction>
</comment>
<evidence type="ECO:0000256" key="4">
    <source>
        <dbReference type="ARBA" id="ARBA00022692"/>
    </source>
</evidence>
<evidence type="ECO:0000256" key="6">
    <source>
        <dbReference type="ARBA" id="ARBA00022989"/>
    </source>
</evidence>
<dbReference type="Proteomes" id="UP000886653">
    <property type="component" value="Unassembled WGS sequence"/>
</dbReference>
<dbReference type="Gene3D" id="1.20.1080.10">
    <property type="entry name" value="Glycerol uptake facilitator protein"/>
    <property type="match status" value="1"/>
</dbReference>
<evidence type="ECO:0000256" key="7">
    <source>
        <dbReference type="ARBA" id="ARBA00023136"/>
    </source>
</evidence>
<evidence type="ECO:0000256" key="2">
    <source>
        <dbReference type="ARBA" id="ARBA00006175"/>
    </source>
</evidence>
<evidence type="ECO:0000313" key="13">
    <source>
        <dbReference type="Proteomes" id="UP000886653"/>
    </source>
</evidence>
<evidence type="ECO:0008006" key="14">
    <source>
        <dbReference type="Google" id="ProtNLM"/>
    </source>
</evidence>
<dbReference type="PROSITE" id="PS00221">
    <property type="entry name" value="MIP"/>
    <property type="match status" value="1"/>
</dbReference>
<organism evidence="12 13">
    <name type="scientific">Cronartium quercuum f. sp. fusiforme G11</name>
    <dbReference type="NCBI Taxonomy" id="708437"/>
    <lineage>
        <taxon>Eukaryota</taxon>
        <taxon>Fungi</taxon>
        <taxon>Dikarya</taxon>
        <taxon>Basidiomycota</taxon>
        <taxon>Pucciniomycotina</taxon>
        <taxon>Pucciniomycetes</taxon>
        <taxon>Pucciniales</taxon>
        <taxon>Coleosporiaceae</taxon>
        <taxon>Cronartium</taxon>
    </lineage>
</organism>
<keyword evidence="5" id="KW-0677">Repeat</keyword>
<dbReference type="InterPro" id="IPR022357">
    <property type="entry name" value="MIP_CS"/>
</dbReference>
<feature type="transmembrane region" description="Helical" evidence="11">
    <location>
        <begin position="177"/>
        <end position="197"/>
    </location>
</feature>
<dbReference type="EMBL" id="MU167384">
    <property type="protein sequence ID" value="KAG0141489.1"/>
    <property type="molecule type" value="Genomic_DNA"/>
</dbReference>
<evidence type="ECO:0000256" key="10">
    <source>
        <dbReference type="SAM" id="MobiDB-lite"/>
    </source>
</evidence>
<dbReference type="AlphaFoldDB" id="A0A9P6T7G7"/>
<feature type="region of interest" description="Disordered" evidence="10">
    <location>
        <begin position="1"/>
        <end position="34"/>
    </location>
</feature>
<proteinExistence type="inferred from homology"/>
<sequence length="235" mass="25743">MQPLYFNQNAGSPSTLLPDNPRDHTLASFPRPLRPRRSSTIIDFNRARSFSTSQEPKFSGQSTTLGQTMMTSTSLVPQNLNLVSRFRGATKEYWAEFFGTATLVMFGTGVNHQVKLGGNPSISSSNIGDFLAVAIGWGIGITMGVYLTTGISEGHINPAITLAQAVFRGFSWKKVPLYWLAQLCGAFFGASLVYINYQSAISVFEGGSGIRNIRVTGGMYFTCLFFVDQLKGYPY</sequence>
<protein>
    <recommendedName>
        <fullName evidence="14">Aquaporin</fullName>
    </recommendedName>
</protein>
<dbReference type="SUPFAM" id="SSF81338">
    <property type="entry name" value="Aquaporin-like"/>
    <property type="match status" value="1"/>
</dbReference>
<comment type="similarity">
    <text evidence="2 9">Belongs to the MIP/aquaporin (TC 1.A.8) family.</text>
</comment>
<evidence type="ECO:0000256" key="9">
    <source>
        <dbReference type="RuleBase" id="RU000477"/>
    </source>
</evidence>
<evidence type="ECO:0000256" key="3">
    <source>
        <dbReference type="ARBA" id="ARBA00022448"/>
    </source>
</evidence>
<keyword evidence="6 11" id="KW-1133">Transmembrane helix</keyword>
<evidence type="ECO:0000256" key="1">
    <source>
        <dbReference type="ARBA" id="ARBA00004141"/>
    </source>
</evidence>
<comment type="caution">
    <text evidence="12">The sequence shown here is derived from an EMBL/GenBank/DDBJ whole genome shotgun (WGS) entry which is preliminary data.</text>
</comment>
<name>A0A9P6T7G7_9BASI</name>
<gene>
    <name evidence="12" type="ORF">CROQUDRAFT_284390</name>
</gene>
<dbReference type="GO" id="GO:0005886">
    <property type="term" value="C:plasma membrane"/>
    <property type="evidence" value="ECO:0007669"/>
    <property type="project" value="TreeGrafter"/>
</dbReference>
<dbReference type="InterPro" id="IPR023271">
    <property type="entry name" value="Aquaporin-like"/>
</dbReference>
<dbReference type="PRINTS" id="PR00783">
    <property type="entry name" value="MINTRINSICP"/>
</dbReference>
<reference evidence="12" key="1">
    <citation type="submission" date="2013-11" db="EMBL/GenBank/DDBJ databases">
        <title>Genome sequence of the fusiform rust pathogen reveals effectors for host alternation and coevolution with pine.</title>
        <authorList>
            <consortium name="DOE Joint Genome Institute"/>
            <person name="Smith K."/>
            <person name="Pendleton A."/>
            <person name="Kubisiak T."/>
            <person name="Anderson C."/>
            <person name="Salamov A."/>
            <person name="Aerts A."/>
            <person name="Riley R."/>
            <person name="Clum A."/>
            <person name="Lindquist E."/>
            <person name="Ence D."/>
            <person name="Campbell M."/>
            <person name="Kronenberg Z."/>
            <person name="Feau N."/>
            <person name="Dhillon B."/>
            <person name="Hamelin R."/>
            <person name="Burleigh J."/>
            <person name="Smith J."/>
            <person name="Yandell M."/>
            <person name="Nelson C."/>
            <person name="Grigoriev I."/>
            <person name="Davis J."/>
        </authorList>
    </citation>
    <scope>NUCLEOTIDE SEQUENCE</scope>
    <source>
        <strain evidence="12">G11</strain>
    </source>
</reference>
<comment type="subcellular location">
    <subcellularLocation>
        <location evidence="1">Membrane</location>
        <topology evidence="1">Multi-pass membrane protein</topology>
    </subcellularLocation>
</comment>
<dbReference type="GO" id="GO:0015254">
    <property type="term" value="F:glycerol channel activity"/>
    <property type="evidence" value="ECO:0007669"/>
    <property type="project" value="TreeGrafter"/>
</dbReference>
<evidence type="ECO:0000256" key="8">
    <source>
        <dbReference type="ARBA" id="ARBA00034651"/>
    </source>
</evidence>
<dbReference type="PANTHER" id="PTHR43829:SF9">
    <property type="entry name" value="AQUAPORIN-9"/>
    <property type="match status" value="1"/>
</dbReference>
<evidence type="ECO:0000256" key="11">
    <source>
        <dbReference type="SAM" id="Phobius"/>
    </source>
</evidence>
<dbReference type="InterPro" id="IPR050363">
    <property type="entry name" value="MIP/Aquaporin"/>
</dbReference>
<keyword evidence="13" id="KW-1185">Reference proteome</keyword>
<feature type="transmembrane region" description="Helical" evidence="11">
    <location>
        <begin position="130"/>
        <end position="148"/>
    </location>
</feature>
<evidence type="ECO:0000313" key="12">
    <source>
        <dbReference type="EMBL" id="KAG0141489.1"/>
    </source>
</evidence>
<dbReference type="OrthoDB" id="3222at2759"/>
<feature type="compositionally biased region" description="Polar residues" evidence="10">
    <location>
        <begin position="1"/>
        <end position="17"/>
    </location>
</feature>
<evidence type="ECO:0000256" key="5">
    <source>
        <dbReference type="ARBA" id="ARBA00022737"/>
    </source>
</evidence>
<accession>A0A9P6T7G7</accession>
<keyword evidence="4 9" id="KW-0812">Transmembrane</keyword>